<keyword evidence="3" id="KW-1185">Reference proteome</keyword>
<keyword evidence="1" id="KW-0732">Signal</keyword>
<reference evidence="2 3" key="1">
    <citation type="submission" date="2015-01" db="EMBL/GenBank/DDBJ databases">
        <title>The Genome Sequence of Exophiala mesophila CBS40295.</title>
        <authorList>
            <consortium name="The Broad Institute Genomics Platform"/>
            <person name="Cuomo C."/>
            <person name="de Hoog S."/>
            <person name="Gorbushina A."/>
            <person name="Stielow B."/>
            <person name="Teixiera M."/>
            <person name="Abouelleil A."/>
            <person name="Chapman S.B."/>
            <person name="Priest M."/>
            <person name="Young S.K."/>
            <person name="Wortman J."/>
            <person name="Nusbaum C."/>
            <person name="Birren B."/>
        </authorList>
    </citation>
    <scope>NUCLEOTIDE SEQUENCE [LARGE SCALE GENOMIC DNA]</scope>
    <source>
        <strain evidence="2 3">CBS 40295</strain>
    </source>
</reference>
<dbReference type="GeneID" id="27326265"/>
<dbReference type="EMBL" id="KN847525">
    <property type="protein sequence ID" value="KIV88775.1"/>
    <property type="molecule type" value="Genomic_DNA"/>
</dbReference>
<evidence type="ECO:0000256" key="1">
    <source>
        <dbReference type="SAM" id="SignalP"/>
    </source>
</evidence>
<evidence type="ECO:0000313" key="3">
    <source>
        <dbReference type="Proteomes" id="UP000054302"/>
    </source>
</evidence>
<protein>
    <recommendedName>
        <fullName evidence="4">Ig-like domain-containing protein</fullName>
    </recommendedName>
</protein>
<dbReference type="Proteomes" id="UP000054302">
    <property type="component" value="Unassembled WGS sequence"/>
</dbReference>
<dbReference type="HOGENOM" id="CLU_1415172_0_0_1"/>
<evidence type="ECO:0000313" key="2">
    <source>
        <dbReference type="EMBL" id="KIV88775.1"/>
    </source>
</evidence>
<feature type="signal peptide" evidence="1">
    <location>
        <begin position="1"/>
        <end position="26"/>
    </location>
</feature>
<name>A0A0D1WIT5_EXOME</name>
<feature type="chain" id="PRO_5002245939" description="Ig-like domain-containing protein" evidence="1">
    <location>
        <begin position="27"/>
        <end position="192"/>
    </location>
</feature>
<dbReference type="OrthoDB" id="10286996at2759"/>
<proteinExistence type="predicted"/>
<accession>A0A0D1WIT5</accession>
<sequence>MKATNILSFCFFLGAAFSAAIPSADAALAKKAIPVVSHSATLSPMYPNPEGVDQSVLLWFEKGVGNPWNIGDLRMELVVTLRNDGRASFWSRVKNKNSLIPYDYSIGCGLRDTQGNVYQLGHEGDVNPLQKETFDTHYVYSNKIAENWQSILESSTMECVGAEGVNLGGIANQLQELYKKWGAIVEIIAWLL</sequence>
<dbReference type="RefSeq" id="XP_016220349.1">
    <property type="nucleotide sequence ID" value="XM_016373438.1"/>
</dbReference>
<dbReference type="VEuPathDB" id="FungiDB:PV10_08420"/>
<evidence type="ECO:0008006" key="4">
    <source>
        <dbReference type="Google" id="ProtNLM"/>
    </source>
</evidence>
<gene>
    <name evidence="2" type="ORF">PV10_08420</name>
</gene>
<dbReference type="AlphaFoldDB" id="A0A0D1WIT5"/>
<organism evidence="2 3">
    <name type="scientific">Exophiala mesophila</name>
    <name type="common">Black yeast-like fungus</name>
    <dbReference type="NCBI Taxonomy" id="212818"/>
    <lineage>
        <taxon>Eukaryota</taxon>
        <taxon>Fungi</taxon>
        <taxon>Dikarya</taxon>
        <taxon>Ascomycota</taxon>
        <taxon>Pezizomycotina</taxon>
        <taxon>Eurotiomycetes</taxon>
        <taxon>Chaetothyriomycetidae</taxon>
        <taxon>Chaetothyriales</taxon>
        <taxon>Herpotrichiellaceae</taxon>
        <taxon>Exophiala</taxon>
    </lineage>
</organism>